<dbReference type="EMBL" id="BRXS01000002">
    <property type="protein sequence ID" value="GLC25087.1"/>
    <property type="molecule type" value="Genomic_DNA"/>
</dbReference>
<comment type="caution">
    <text evidence="2">The sequence shown here is derived from an EMBL/GenBank/DDBJ whole genome shotgun (WGS) entry which is preliminary data.</text>
</comment>
<gene>
    <name evidence="2" type="ORF">rosag_16000</name>
</gene>
<dbReference type="AlphaFoldDB" id="A0AA37Q5L6"/>
<proteinExistence type="predicted"/>
<reference evidence="2" key="1">
    <citation type="submission" date="2022-08" db="EMBL/GenBank/DDBJ databases">
        <title>Draft genome sequencing of Roseisolibacter agri AW1220.</title>
        <authorList>
            <person name="Tobiishi Y."/>
            <person name="Tonouchi A."/>
        </authorList>
    </citation>
    <scope>NUCLEOTIDE SEQUENCE</scope>
    <source>
        <strain evidence="2">AW1220</strain>
    </source>
</reference>
<organism evidence="2 3">
    <name type="scientific">Roseisolibacter agri</name>
    <dbReference type="NCBI Taxonomy" id="2014610"/>
    <lineage>
        <taxon>Bacteria</taxon>
        <taxon>Pseudomonadati</taxon>
        <taxon>Gemmatimonadota</taxon>
        <taxon>Gemmatimonadia</taxon>
        <taxon>Gemmatimonadales</taxon>
        <taxon>Gemmatimonadaceae</taxon>
        <taxon>Roseisolibacter</taxon>
    </lineage>
</organism>
<evidence type="ECO:0000256" key="1">
    <source>
        <dbReference type="SAM" id="MobiDB-lite"/>
    </source>
</evidence>
<sequence length="407" mass="44146">MTGDRRDRGEYHAFYVAFLDDPDVQALDHLAFRVLIALRMSLGAAGIGVPVVLQVCQRANCTPAEYEAACRVLEAPKPDDVEGLGWIRRERNIVWVVNALRYHPSLSAENPKHRTFVRERLLRPLGEKAIVRAFWTRYREWQVETGARDTVSIGYPGPIGTEPDHKAGSGSGKREAVAGIRSGSGAPTHARDAAPTTAADADEQPDGARDALDAGDAPADSPLRAAPLAALVARLREQRYRVAPPERWRDVVQQLHGVLAPEGTALRKREVVRATPAILARAIALTLAEPTRNPDRSIVVVLLKCRDGEAVAPRDAQGRTAPEAAAADDRARRAADEQEFAARQRAADAWLAEHAEESEAIAVQVDLQCPSNSALPKALLAHARAACRVQLVERRRAELGELAGVGA</sequence>
<dbReference type="Proteomes" id="UP001161325">
    <property type="component" value="Unassembled WGS sequence"/>
</dbReference>
<feature type="compositionally biased region" description="Basic and acidic residues" evidence="1">
    <location>
        <begin position="327"/>
        <end position="338"/>
    </location>
</feature>
<evidence type="ECO:0000313" key="2">
    <source>
        <dbReference type="EMBL" id="GLC25087.1"/>
    </source>
</evidence>
<accession>A0AA37Q5L6</accession>
<feature type="compositionally biased region" description="Basic and acidic residues" evidence="1">
    <location>
        <begin position="162"/>
        <end position="176"/>
    </location>
</feature>
<evidence type="ECO:0000313" key="3">
    <source>
        <dbReference type="Proteomes" id="UP001161325"/>
    </source>
</evidence>
<feature type="region of interest" description="Disordered" evidence="1">
    <location>
        <begin position="313"/>
        <end position="338"/>
    </location>
</feature>
<protein>
    <submittedName>
        <fullName evidence="2">Uncharacterized protein</fullName>
    </submittedName>
</protein>
<keyword evidence="3" id="KW-1185">Reference proteome</keyword>
<dbReference type="RefSeq" id="WP_284349528.1">
    <property type="nucleotide sequence ID" value="NZ_BRXS01000002.1"/>
</dbReference>
<feature type="region of interest" description="Disordered" evidence="1">
    <location>
        <begin position="151"/>
        <end position="221"/>
    </location>
</feature>
<name>A0AA37Q5L6_9BACT</name>